<name>A0A4Y2KR50_ARAVE</name>
<dbReference type="PANTHER" id="PTHR46060:SF1">
    <property type="entry name" value="MARINER MOS1 TRANSPOSASE-LIKE PROTEIN"/>
    <property type="match status" value="1"/>
</dbReference>
<dbReference type="OrthoDB" id="6431382at2759"/>
<dbReference type="InterPro" id="IPR052709">
    <property type="entry name" value="Transposase-MT_Hybrid"/>
</dbReference>
<protein>
    <recommendedName>
        <fullName evidence="3">Mariner Mos1 transposase</fullName>
    </recommendedName>
</protein>
<dbReference type="AlphaFoldDB" id="A0A4Y2KR50"/>
<evidence type="ECO:0008006" key="3">
    <source>
        <dbReference type="Google" id="ProtNLM"/>
    </source>
</evidence>
<dbReference type="EMBL" id="BGPR01004912">
    <property type="protein sequence ID" value="GBN04748.1"/>
    <property type="molecule type" value="Genomic_DNA"/>
</dbReference>
<sequence>MLVDWMERGTKINATAYCEKLWREIQNKRHGLLTSGIVFVHDIARPHTAHVTPTLLDYFRWEQFCHPPYSPDLAPSDFHLFPHLKTFLAGQQCASD</sequence>
<gene>
    <name evidence="1" type="ORF">AVEN_63722_1</name>
</gene>
<keyword evidence="2" id="KW-1185">Reference proteome</keyword>
<dbReference type="InterPro" id="IPR036397">
    <property type="entry name" value="RNaseH_sf"/>
</dbReference>
<organism evidence="1 2">
    <name type="scientific">Araneus ventricosus</name>
    <name type="common">Orbweaver spider</name>
    <name type="synonym">Epeira ventricosa</name>
    <dbReference type="NCBI Taxonomy" id="182803"/>
    <lineage>
        <taxon>Eukaryota</taxon>
        <taxon>Metazoa</taxon>
        <taxon>Ecdysozoa</taxon>
        <taxon>Arthropoda</taxon>
        <taxon>Chelicerata</taxon>
        <taxon>Arachnida</taxon>
        <taxon>Araneae</taxon>
        <taxon>Araneomorphae</taxon>
        <taxon>Entelegynae</taxon>
        <taxon>Araneoidea</taxon>
        <taxon>Araneidae</taxon>
        <taxon>Araneus</taxon>
    </lineage>
</organism>
<accession>A0A4Y2KR50</accession>
<reference evidence="1 2" key="1">
    <citation type="journal article" date="2019" name="Sci. Rep.">
        <title>Orb-weaving spider Araneus ventricosus genome elucidates the spidroin gene catalogue.</title>
        <authorList>
            <person name="Kono N."/>
            <person name="Nakamura H."/>
            <person name="Ohtoshi R."/>
            <person name="Moran D.A.P."/>
            <person name="Shinohara A."/>
            <person name="Yoshida Y."/>
            <person name="Fujiwara M."/>
            <person name="Mori M."/>
            <person name="Tomita M."/>
            <person name="Arakawa K."/>
        </authorList>
    </citation>
    <scope>NUCLEOTIDE SEQUENCE [LARGE SCALE GENOMIC DNA]</scope>
</reference>
<comment type="caution">
    <text evidence="1">The sequence shown here is derived from an EMBL/GenBank/DDBJ whole genome shotgun (WGS) entry which is preliminary data.</text>
</comment>
<dbReference type="Gene3D" id="3.30.420.10">
    <property type="entry name" value="Ribonuclease H-like superfamily/Ribonuclease H"/>
    <property type="match status" value="1"/>
</dbReference>
<proteinExistence type="predicted"/>
<evidence type="ECO:0000313" key="1">
    <source>
        <dbReference type="EMBL" id="GBN04748.1"/>
    </source>
</evidence>
<dbReference type="PANTHER" id="PTHR46060">
    <property type="entry name" value="MARINER MOS1 TRANSPOSASE-LIKE PROTEIN"/>
    <property type="match status" value="1"/>
</dbReference>
<dbReference type="GO" id="GO:0003676">
    <property type="term" value="F:nucleic acid binding"/>
    <property type="evidence" value="ECO:0007669"/>
    <property type="project" value="InterPro"/>
</dbReference>
<dbReference type="Proteomes" id="UP000499080">
    <property type="component" value="Unassembled WGS sequence"/>
</dbReference>
<evidence type="ECO:0000313" key="2">
    <source>
        <dbReference type="Proteomes" id="UP000499080"/>
    </source>
</evidence>